<sequence length="184" mass="20292">MQAVDEARGAATDEALSAWFLGESHSCCGEGDIMELGSDHMGATRFCRENENCVTAEFDEADWAVLRKQHAKCFRFVHLNGILPYEDLLAAIEASRTLLRPHGIIALSDYQKGNNPGSAAAVWNAVLTGTLRPICTTKRRFYGLWGDPGPIQEELLVWMASYDSGFAAEVHVIAGHRLLHFNIT</sequence>
<keyword evidence="2" id="KW-1185">Reference proteome</keyword>
<dbReference type="RefSeq" id="WP_182841059.1">
    <property type="nucleotide sequence ID" value="NZ_BAAALP010000042.1"/>
</dbReference>
<gene>
    <name evidence="1" type="ORF">HNR61_000006</name>
</gene>
<accession>A0A7W3LHQ2</accession>
<dbReference type="AlphaFoldDB" id="A0A7W3LHQ2"/>
<organism evidence="1 2">
    <name type="scientific">Actinomadura namibiensis</name>
    <dbReference type="NCBI Taxonomy" id="182080"/>
    <lineage>
        <taxon>Bacteria</taxon>
        <taxon>Bacillati</taxon>
        <taxon>Actinomycetota</taxon>
        <taxon>Actinomycetes</taxon>
        <taxon>Streptosporangiales</taxon>
        <taxon>Thermomonosporaceae</taxon>
        <taxon>Actinomadura</taxon>
    </lineage>
</organism>
<protein>
    <submittedName>
        <fullName evidence="1">Uncharacterized protein</fullName>
    </submittedName>
</protein>
<reference evidence="1 2" key="1">
    <citation type="submission" date="2020-08" db="EMBL/GenBank/DDBJ databases">
        <title>Genomic Encyclopedia of Type Strains, Phase IV (KMG-IV): sequencing the most valuable type-strain genomes for metagenomic binning, comparative biology and taxonomic classification.</title>
        <authorList>
            <person name="Goeker M."/>
        </authorList>
    </citation>
    <scope>NUCLEOTIDE SEQUENCE [LARGE SCALE GENOMIC DNA]</scope>
    <source>
        <strain evidence="1 2">DSM 44197</strain>
    </source>
</reference>
<dbReference type="Proteomes" id="UP000572680">
    <property type="component" value="Unassembled WGS sequence"/>
</dbReference>
<dbReference type="InterPro" id="IPR029063">
    <property type="entry name" value="SAM-dependent_MTases_sf"/>
</dbReference>
<name>A0A7W3LHQ2_ACTNM</name>
<comment type="caution">
    <text evidence="1">The sequence shown here is derived from an EMBL/GenBank/DDBJ whole genome shotgun (WGS) entry which is preliminary data.</text>
</comment>
<evidence type="ECO:0000313" key="2">
    <source>
        <dbReference type="Proteomes" id="UP000572680"/>
    </source>
</evidence>
<dbReference type="SUPFAM" id="SSF53335">
    <property type="entry name" value="S-adenosyl-L-methionine-dependent methyltransferases"/>
    <property type="match status" value="1"/>
</dbReference>
<dbReference type="EMBL" id="JACJIA010000001">
    <property type="protein sequence ID" value="MBA8948408.1"/>
    <property type="molecule type" value="Genomic_DNA"/>
</dbReference>
<proteinExistence type="predicted"/>
<evidence type="ECO:0000313" key="1">
    <source>
        <dbReference type="EMBL" id="MBA8948408.1"/>
    </source>
</evidence>